<feature type="coiled-coil region" evidence="1">
    <location>
        <begin position="179"/>
        <end position="234"/>
    </location>
</feature>
<feature type="coiled-coil region" evidence="1">
    <location>
        <begin position="378"/>
        <end position="405"/>
    </location>
</feature>
<feature type="domain" description="FHA" evidence="3">
    <location>
        <begin position="26"/>
        <end position="77"/>
    </location>
</feature>
<feature type="compositionally biased region" description="Basic and acidic residues" evidence="2">
    <location>
        <begin position="299"/>
        <end position="316"/>
    </location>
</feature>
<feature type="region of interest" description="Disordered" evidence="2">
    <location>
        <begin position="548"/>
        <end position="582"/>
    </location>
</feature>
<sequence>MAGGWLVPLHESPEAAYPLPVEGGTVTIGRRANCTIVCKDGAVSGTHCVVTCLGPTPLQFEVEDRSTNGTFVNEGKLAKGQPSPLADGDIISLTKPPGGAEAEEPFISFRFELRRPATQTLPSQAPAAASSQPRPAAPAPVQPGGAGALTEGWTQDLLVQEQQRKAKITGELLLTRRRVDEERAKTEGLRRELRKTRAALEDERARRAAAQDARDRVQADAEHLRRERQRLDELRPAHEVLGAKRETMEVELGAQLHRALSLEAAQERLKADLERARADAARGEAQLAEAQSRLQQAQDRAEQAAERQRGARRQAEEAEQQAEQLQRELSSARVAREQFEDRWVLLRADVERAERSGQAAREALAATSAQQGDLERAIAASRSCSEQAQEEARQAQRQLASKLEGSEVLHSAASRFAESLRRFMEGWVHRLAEESSGNTVPARGSAAKVAKADAVVGAVAAPPAAAPPHTAVVAAPSAKNGGTVASRSFETWGPVRAMVSEDQFQLCPSEGGRPSAEQRMEGSSQFAHPEAGEARGVVAGGIAGACTEAAGAPATPPPASRPAPTQPSQPAPPASPAHPASPSLLAQGAAELRSDRVASQALPSPRLAAENTPPQALGGAQEALPALSNAPLEDLAPRALGENREAPAADPAALVPLPLPPVVAEPEAAAPSGTGPAPVSLAGLAAAGRGMASLMVGTQDTLLPAMPPLPMMPPPPVGFTRGGGGGQGDAAEGLPSRGVRARRTATQSVLVLPGMEPVFKRARLSY</sequence>
<organism evidence="4">
    <name type="scientific">Alexandrium monilatum</name>
    <dbReference type="NCBI Taxonomy" id="311494"/>
    <lineage>
        <taxon>Eukaryota</taxon>
        <taxon>Sar</taxon>
        <taxon>Alveolata</taxon>
        <taxon>Dinophyceae</taxon>
        <taxon>Gonyaulacales</taxon>
        <taxon>Pyrocystaceae</taxon>
        <taxon>Alexandrium</taxon>
    </lineage>
</organism>
<feature type="region of interest" description="Disordered" evidence="2">
    <location>
        <begin position="120"/>
        <end position="149"/>
    </location>
</feature>
<feature type="region of interest" description="Disordered" evidence="2">
    <location>
        <begin position="282"/>
        <end position="331"/>
    </location>
</feature>
<evidence type="ECO:0000256" key="2">
    <source>
        <dbReference type="SAM" id="MobiDB-lite"/>
    </source>
</evidence>
<dbReference type="AlphaFoldDB" id="A0A7S4ST38"/>
<dbReference type="PANTHER" id="PTHR43941">
    <property type="entry name" value="STRUCTURAL MAINTENANCE OF CHROMOSOMES PROTEIN 2"/>
    <property type="match status" value="1"/>
</dbReference>
<protein>
    <recommendedName>
        <fullName evidence="3">FHA domain-containing protein</fullName>
    </recommendedName>
</protein>
<reference evidence="4" key="1">
    <citation type="submission" date="2021-01" db="EMBL/GenBank/DDBJ databases">
        <authorList>
            <person name="Corre E."/>
            <person name="Pelletier E."/>
            <person name="Niang G."/>
            <person name="Scheremetjew M."/>
            <person name="Finn R."/>
            <person name="Kale V."/>
            <person name="Holt S."/>
            <person name="Cochrane G."/>
            <person name="Meng A."/>
            <person name="Brown T."/>
            <person name="Cohen L."/>
        </authorList>
    </citation>
    <scope>NUCLEOTIDE SEQUENCE</scope>
    <source>
        <strain evidence="4">CCMP3105</strain>
    </source>
</reference>
<feature type="region of interest" description="Disordered" evidence="2">
    <location>
        <begin position="506"/>
        <end position="528"/>
    </location>
</feature>
<proteinExistence type="predicted"/>
<name>A0A7S4ST38_9DINO</name>
<dbReference type="SMART" id="SM00240">
    <property type="entry name" value="FHA"/>
    <property type="match status" value="1"/>
</dbReference>
<gene>
    <name evidence="4" type="ORF">AMON00008_LOCUS56031</name>
</gene>
<evidence type="ECO:0000256" key="1">
    <source>
        <dbReference type="SAM" id="Coils"/>
    </source>
</evidence>
<dbReference type="PANTHER" id="PTHR43941:SF1">
    <property type="entry name" value="STRUCTURAL MAINTENANCE OF CHROMOSOMES PROTEIN 2"/>
    <property type="match status" value="1"/>
</dbReference>
<dbReference type="SUPFAM" id="SSF49879">
    <property type="entry name" value="SMAD/FHA domain"/>
    <property type="match status" value="1"/>
</dbReference>
<dbReference type="InterPro" id="IPR000253">
    <property type="entry name" value="FHA_dom"/>
</dbReference>
<evidence type="ECO:0000259" key="3">
    <source>
        <dbReference type="PROSITE" id="PS50006"/>
    </source>
</evidence>
<accession>A0A7S4ST38</accession>
<dbReference type="InterPro" id="IPR008984">
    <property type="entry name" value="SMAD_FHA_dom_sf"/>
</dbReference>
<feature type="compositionally biased region" description="Low complexity" evidence="2">
    <location>
        <begin position="283"/>
        <end position="298"/>
    </location>
</feature>
<evidence type="ECO:0000313" key="4">
    <source>
        <dbReference type="EMBL" id="CAE4655215.1"/>
    </source>
</evidence>
<feature type="compositionally biased region" description="Low complexity" evidence="2">
    <location>
        <begin position="122"/>
        <end position="134"/>
    </location>
</feature>
<dbReference type="PROSITE" id="PS50006">
    <property type="entry name" value="FHA_DOMAIN"/>
    <property type="match status" value="1"/>
</dbReference>
<dbReference type="Gene3D" id="2.60.200.20">
    <property type="match status" value="1"/>
</dbReference>
<dbReference type="EMBL" id="HBNR01078603">
    <property type="protein sequence ID" value="CAE4655215.1"/>
    <property type="molecule type" value="Transcribed_RNA"/>
</dbReference>
<dbReference type="CDD" id="cd00060">
    <property type="entry name" value="FHA"/>
    <property type="match status" value="1"/>
</dbReference>
<dbReference type="Pfam" id="PF00498">
    <property type="entry name" value="FHA"/>
    <property type="match status" value="1"/>
</dbReference>
<feature type="compositionally biased region" description="Pro residues" evidence="2">
    <location>
        <begin position="554"/>
        <end position="576"/>
    </location>
</feature>
<keyword evidence="1" id="KW-0175">Coiled coil</keyword>